<feature type="compositionally biased region" description="Polar residues" evidence="2">
    <location>
        <begin position="837"/>
        <end position="849"/>
    </location>
</feature>
<sequence>MLSNRELEAEVNQNVENNKYDEIERKSLLITNDNLIADCLSKEVFYISTNFELTVSRPFEMHDAHTVVQARCLKLEAKLSKLNDKIQKDDHNEIVKRFSNLEVNLNLQLNYQHLKESFRNNKSLPARAAPDFDSVFKIEKIKASIQGKDNAIRKFRMQISQLNKNRSEADRTLDFKALDLQITQLTKKVTVLQEQNELLRAENEVHLDYLIHLKESVKTLREIVEEARVERPLDRSLASACLCTKHSQELLEYVIGTCPKDFNKRDKKHASTPLNRKKIFMKKFIGTVRFRNDHFGAIMGYGDYVIGDSVISKVYYVKGLRHNLFSVGQFCNSDLEVAFRKYSCYVRDKNGVELIKDCVMIITLKSIYKVKLDEHEDVLKNKASKNMTIYQMDVRTTFLNGELKEEVYVSQPEGLINPDHPTHIYHLKKALYGLKQAPQVSGIAYKKHLEALKQTMQVIKIHEETTVLHAIRFPCIVITTVLLLSAATMSNTHGPSTLKYITISFKSRKEKRSKGCSSYKMANKNVPAPAPIRSDDQILPFAACVPIGKSNFLDEDWFRLDANLLREDLEITPVNQAHQFVSPPLGDAVMDFMNQLGYPGEIHFVSRIAVNNLYQPWRAILSMIIQCLTGKTSGFDRPIYLVLQMLWGIITRTNIDYAKLMWEEFVQAIHTFLVDKANLGSPTKKGKKTKPHVILYCQFTKLIIYYLGRHHNIHHRYGSPFNLAEDDLTENEGGKKKTASKADKPVKPAPTKKAKPSSLQLVDELDEEQAQPEPELEPQVAEATRPLPVVEGKGKAIATKEQVVQSLLALHMPKRRSITNQFIFQRQIPATEEASAGHSTQPQDDTSANIVHETPSPADAKTGADTDKAGLDLGKTLESRPPPEKVLVKEDQAGPDHRQSHVAPAGPNPEPMHDDFVATVYPKVHDSLKFLADEQVMLEYPLSSSGNLSFIKNLDDTYTFGDQFFNDKSIKNEPRKHNMDAKVVSMVTVLIHQASTSVPPLSTPIIDLSPPKPMEECHQLLTNQVDLVIPKGHQLVSDVSKPLPLGGPPGQTFERYGYTYLREIVIRRADYNEYKISEVDFKNLHPNDFEDLYLLHLQGKLNHLPGSDKVHLYNAIILWIKKIVIRQRVRDLQLGIESYQTKCNLIEPRWDASNYLFKEDYTIVSKPWAVIYKDRNDQKKMLGENEVHNFSDGTLTKVLHKLDHMVKDFRLFKYNPGMENKIWSEDDKRRSEEFMEVLERRFKIWRIF</sequence>
<gene>
    <name evidence="4" type="ORF">Tci_013203</name>
</gene>
<evidence type="ECO:0000259" key="3">
    <source>
        <dbReference type="Pfam" id="PF07727"/>
    </source>
</evidence>
<reference evidence="4" key="1">
    <citation type="journal article" date="2019" name="Sci. Rep.">
        <title>Draft genome of Tanacetum cinerariifolium, the natural source of mosquito coil.</title>
        <authorList>
            <person name="Yamashiro T."/>
            <person name="Shiraishi A."/>
            <person name="Satake H."/>
            <person name="Nakayama K."/>
        </authorList>
    </citation>
    <scope>NUCLEOTIDE SEQUENCE</scope>
</reference>
<feature type="compositionally biased region" description="Acidic residues" evidence="2">
    <location>
        <begin position="763"/>
        <end position="776"/>
    </location>
</feature>
<feature type="region of interest" description="Disordered" evidence="2">
    <location>
        <begin position="832"/>
        <end position="912"/>
    </location>
</feature>
<feature type="domain" description="Reverse transcriptase Ty1/copia-type" evidence="3">
    <location>
        <begin position="382"/>
        <end position="449"/>
    </location>
</feature>
<evidence type="ECO:0000256" key="1">
    <source>
        <dbReference type="SAM" id="Coils"/>
    </source>
</evidence>
<evidence type="ECO:0000313" key="4">
    <source>
        <dbReference type="EMBL" id="GEU41225.1"/>
    </source>
</evidence>
<feature type="region of interest" description="Disordered" evidence="2">
    <location>
        <begin position="728"/>
        <end position="786"/>
    </location>
</feature>
<keyword evidence="1" id="KW-0175">Coiled coil</keyword>
<dbReference type="AlphaFoldDB" id="A0A6L2JZF2"/>
<dbReference type="Pfam" id="PF07727">
    <property type="entry name" value="RVT_2"/>
    <property type="match status" value="1"/>
</dbReference>
<evidence type="ECO:0000256" key="2">
    <source>
        <dbReference type="SAM" id="MobiDB-lite"/>
    </source>
</evidence>
<proteinExistence type="predicted"/>
<dbReference type="InterPro" id="IPR013103">
    <property type="entry name" value="RVT_2"/>
</dbReference>
<organism evidence="4">
    <name type="scientific">Tanacetum cinerariifolium</name>
    <name type="common">Dalmatian daisy</name>
    <name type="synonym">Chrysanthemum cinerariifolium</name>
    <dbReference type="NCBI Taxonomy" id="118510"/>
    <lineage>
        <taxon>Eukaryota</taxon>
        <taxon>Viridiplantae</taxon>
        <taxon>Streptophyta</taxon>
        <taxon>Embryophyta</taxon>
        <taxon>Tracheophyta</taxon>
        <taxon>Spermatophyta</taxon>
        <taxon>Magnoliopsida</taxon>
        <taxon>eudicotyledons</taxon>
        <taxon>Gunneridae</taxon>
        <taxon>Pentapetalae</taxon>
        <taxon>asterids</taxon>
        <taxon>campanulids</taxon>
        <taxon>Asterales</taxon>
        <taxon>Asteraceae</taxon>
        <taxon>Asteroideae</taxon>
        <taxon>Anthemideae</taxon>
        <taxon>Anthemidinae</taxon>
        <taxon>Tanacetum</taxon>
    </lineage>
</organism>
<feature type="compositionally biased region" description="Basic and acidic residues" evidence="2">
    <location>
        <begin position="862"/>
        <end position="899"/>
    </location>
</feature>
<protein>
    <submittedName>
        <fullName evidence="4">Retrovirus-related Pol polyprotein from transposon TNT 1-94</fullName>
    </submittedName>
</protein>
<comment type="caution">
    <text evidence="4">The sequence shown here is derived from an EMBL/GenBank/DDBJ whole genome shotgun (WGS) entry which is preliminary data.</text>
</comment>
<accession>A0A6L2JZF2</accession>
<name>A0A6L2JZF2_TANCI</name>
<dbReference type="EMBL" id="BKCJ010001409">
    <property type="protein sequence ID" value="GEU41225.1"/>
    <property type="molecule type" value="Genomic_DNA"/>
</dbReference>
<feature type="compositionally biased region" description="Basic and acidic residues" evidence="2">
    <location>
        <begin position="732"/>
        <end position="746"/>
    </location>
</feature>
<feature type="coiled-coil region" evidence="1">
    <location>
        <begin position="152"/>
        <end position="230"/>
    </location>
</feature>